<dbReference type="GO" id="GO:0016791">
    <property type="term" value="F:phosphatase activity"/>
    <property type="evidence" value="ECO:0007669"/>
    <property type="project" value="TreeGrafter"/>
</dbReference>
<evidence type="ECO:0000259" key="2">
    <source>
        <dbReference type="SMART" id="SM00331"/>
    </source>
</evidence>
<evidence type="ECO:0000256" key="1">
    <source>
        <dbReference type="ARBA" id="ARBA00022801"/>
    </source>
</evidence>
<evidence type="ECO:0000313" key="4">
    <source>
        <dbReference type="Proteomes" id="UP000316095"/>
    </source>
</evidence>
<dbReference type="PANTHER" id="PTHR43156:SF2">
    <property type="entry name" value="STAGE II SPORULATION PROTEIN E"/>
    <property type="match status" value="1"/>
</dbReference>
<accession>A0A5C5XG45</accession>
<gene>
    <name evidence="3" type="primary">rsbU_5</name>
    <name evidence="3" type="ORF">Pan54_27190</name>
</gene>
<keyword evidence="4" id="KW-1185">Reference proteome</keyword>
<dbReference type="EMBL" id="SJPG01000001">
    <property type="protein sequence ID" value="TWT61980.1"/>
    <property type="molecule type" value="Genomic_DNA"/>
</dbReference>
<reference evidence="3 4" key="1">
    <citation type="submission" date="2019-02" db="EMBL/GenBank/DDBJ databases">
        <title>Deep-cultivation of Planctomycetes and their phenomic and genomic characterization uncovers novel biology.</title>
        <authorList>
            <person name="Wiegand S."/>
            <person name="Jogler M."/>
            <person name="Boedeker C."/>
            <person name="Pinto D."/>
            <person name="Vollmers J."/>
            <person name="Rivas-Marin E."/>
            <person name="Kohn T."/>
            <person name="Peeters S.H."/>
            <person name="Heuer A."/>
            <person name="Rast P."/>
            <person name="Oberbeckmann S."/>
            <person name="Bunk B."/>
            <person name="Jeske O."/>
            <person name="Meyerdierks A."/>
            <person name="Storesund J.E."/>
            <person name="Kallscheuer N."/>
            <person name="Luecker S."/>
            <person name="Lage O.M."/>
            <person name="Pohl T."/>
            <person name="Merkel B.J."/>
            <person name="Hornburger P."/>
            <person name="Mueller R.-W."/>
            <person name="Bruemmer F."/>
            <person name="Labrenz M."/>
            <person name="Spormann A.M."/>
            <person name="Op Den Camp H."/>
            <person name="Overmann J."/>
            <person name="Amann R."/>
            <person name="Jetten M.S.M."/>
            <person name="Mascher T."/>
            <person name="Medema M.H."/>
            <person name="Devos D.P."/>
            <person name="Kaster A.-K."/>
            <person name="Ovreas L."/>
            <person name="Rohde M."/>
            <person name="Galperin M.Y."/>
            <person name="Jogler C."/>
        </authorList>
    </citation>
    <scope>NUCLEOTIDE SEQUENCE [LARGE SCALE GENOMIC DNA]</scope>
    <source>
        <strain evidence="3 4">Pan54</strain>
    </source>
</reference>
<dbReference type="RefSeq" id="WP_146503891.1">
    <property type="nucleotide sequence ID" value="NZ_SJPG01000001.1"/>
</dbReference>
<dbReference type="OrthoDB" id="207912at2"/>
<dbReference type="Proteomes" id="UP000316095">
    <property type="component" value="Unassembled WGS sequence"/>
</dbReference>
<dbReference type="AlphaFoldDB" id="A0A5C5XG45"/>
<dbReference type="SUPFAM" id="SSF55781">
    <property type="entry name" value="GAF domain-like"/>
    <property type="match status" value="1"/>
</dbReference>
<dbReference type="SMART" id="SM00331">
    <property type="entry name" value="PP2C_SIG"/>
    <property type="match status" value="1"/>
</dbReference>
<dbReference type="PANTHER" id="PTHR43156">
    <property type="entry name" value="STAGE II SPORULATION PROTEIN E-RELATED"/>
    <property type="match status" value="1"/>
</dbReference>
<keyword evidence="1 3" id="KW-0378">Hydrolase</keyword>
<dbReference type="InterPro" id="IPR052016">
    <property type="entry name" value="Bact_Sigma-Reg"/>
</dbReference>
<dbReference type="Pfam" id="PF07228">
    <property type="entry name" value="SpoIIE"/>
    <property type="match status" value="1"/>
</dbReference>
<dbReference type="Gene3D" id="3.60.40.10">
    <property type="entry name" value="PPM-type phosphatase domain"/>
    <property type="match status" value="1"/>
</dbReference>
<dbReference type="SUPFAM" id="SSF81606">
    <property type="entry name" value="PP2C-like"/>
    <property type="match status" value="1"/>
</dbReference>
<dbReference type="EC" id="3.1.3.3" evidence="3"/>
<organism evidence="3 4">
    <name type="scientific">Rubinisphaera italica</name>
    <dbReference type="NCBI Taxonomy" id="2527969"/>
    <lineage>
        <taxon>Bacteria</taxon>
        <taxon>Pseudomonadati</taxon>
        <taxon>Planctomycetota</taxon>
        <taxon>Planctomycetia</taxon>
        <taxon>Planctomycetales</taxon>
        <taxon>Planctomycetaceae</taxon>
        <taxon>Rubinisphaera</taxon>
    </lineage>
</organism>
<evidence type="ECO:0000313" key="3">
    <source>
        <dbReference type="EMBL" id="TWT61980.1"/>
    </source>
</evidence>
<feature type="domain" description="PPM-type phosphatase" evidence="2">
    <location>
        <begin position="304"/>
        <end position="522"/>
    </location>
</feature>
<dbReference type="InterPro" id="IPR036457">
    <property type="entry name" value="PPM-type-like_dom_sf"/>
</dbReference>
<dbReference type="InterPro" id="IPR001932">
    <property type="entry name" value="PPM-type_phosphatase-like_dom"/>
</dbReference>
<protein>
    <submittedName>
        <fullName evidence="3">Phosphoserine phosphatase RsbU</fullName>
        <ecNumber evidence="3">3.1.3.3</ecNumber>
    </submittedName>
</protein>
<comment type="caution">
    <text evidence="3">The sequence shown here is derived from an EMBL/GenBank/DDBJ whole genome shotgun (WGS) entry which is preliminary data.</text>
</comment>
<sequence>MSSSGQENVTENWLRNACQRMSGDRMRLEYYPITSESTECSRQLWDGSEVIWQREVHLEPGREGVMRIRIDSAQTADQSVLKLCHFADHLVHLAESPRVLSAPDDSRISSKDVRKYSTKKAADQNADAPLAVNRSIDASLESILKLTNYRGAAFLMLNESGQELRLKSYVHQSLNPLPFPERKLADSNIDRLAMLEGYGVCRGNHTQGRVWLPTDVMTGICVSVRFTTGVIGTVWVFDRRNREVYDRELHVVQSIAAQLGADLEERLRDQQNTDHRRMRTELKLAALTQPARQILFSDRTGSVDAHGCCMSRYDVGGDLCEIFPMSESQFFVAMGDASGNSLPAAMVMTAVRGAIYAMLYQIRAESIEKFQPAEFVGRLNQMLDDLTGAHQFMTFVCGLVDLTTRTFRYCNAGHPQPIHIQTEKVEYLASNGLIMGVDGDAYYSESEINYEAGEALVFYTDGISEALNREHRQFRQDGIVAAAQPRLNHSAKSIFQGIWSGVKSHQMGDSENDDASVLVLKF</sequence>
<name>A0A5C5XG45_9PLAN</name>
<proteinExistence type="predicted"/>